<evidence type="ECO:0000256" key="2">
    <source>
        <dbReference type="ARBA" id="ARBA00022723"/>
    </source>
</evidence>
<keyword evidence="3" id="KW-0186">Copper</keyword>
<evidence type="ECO:0000313" key="10">
    <source>
        <dbReference type="EMBL" id="KAA8574799.1"/>
    </source>
</evidence>
<dbReference type="PANTHER" id="PTHR36575">
    <property type="entry name" value="BINDING PROTEIN, PUTATIVE (AFU_ORTHOLOGUE AFUA_1G14430)-RELATED"/>
    <property type="match status" value="1"/>
</dbReference>
<evidence type="ECO:0000259" key="9">
    <source>
        <dbReference type="Pfam" id="PF03067"/>
    </source>
</evidence>
<reference evidence="10 11" key="1">
    <citation type="submission" date="2019-06" db="EMBL/GenBank/DDBJ databases">
        <title>Genome Sequence of the Brown Rot Fungal Pathogen Monilinia fructicola.</title>
        <authorList>
            <person name="De Miccolis Angelini R.M."/>
            <person name="Landi L."/>
            <person name="Abate D."/>
            <person name="Pollastro S."/>
            <person name="Romanazzi G."/>
            <person name="Faretra F."/>
        </authorList>
    </citation>
    <scope>NUCLEOTIDE SEQUENCE [LARGE SCALE GENOMIC DNA]</scope>
    <source>
        <strain evidence="10 11">Mfrc123</strain>
    </source>
</reference>
<dbReference type="GO" id="GO:0046872">
    <property type="term" value="F:metal ion binding"/>
    <property type="evidence" value="ECO:0007669"/>
    <property type="project" value="UniProtKB-KW"/>
</dbReference>
<dbReference type="VEuPathDB" id="FungiDB:MFRU_002g05000"/>
<proteinExistence type="inferred from homology"/>
<keyword evidence="8" id="KW-0732">Signal</keyword>
<dbReference type="Proteomes" id="UP000322873">
    <property type="component" value="Unassembled WGS sequence"/>
</dbReference>
<feature type="domain" description="Chitin-binding type-4" evidence="9">
    <location>
        <begin position="21"/>
        <end position="174"/>
    </location>
</feature>
<evidence type="ECO:0000313" key="11">
    <source>
        <dbReference type="Proteomes" id="UP000322873"/>
    </source>
</evidence>
<keyword evidence="5" id="KW-0325">Glycoprotein</keyword>
<feature type="signal peptide" evidence="8">
    <location>
        <begin position="1"/>
        <end position="20"/>
    </location>
</feature>
<dbReference type="PANTHER" id="PTHR36575:SF2">
    <property type="entry name" value="CHITIN-BINDING TYPE-4 DOMAIN-CONTAINING PROTEIN-RELATED"/>
    <property type="match status" value="1"/>
</dbReference>
<dbReference type="InterPro" id="IPR004302">
    <property type="entry name" value="Cellulose/chitin-bd_N"/>
</dbReference>
<dbReference type="AlphaFoldDB" id="A0A5M9K2Y3"/>
<keyword evidence="4" id="KW-1015">Disulfide bond</keyword>
<evidence type="ECO:0000256" key="6">
    <source>
        <dbReference type="ARBA" id="ARBA00034311"/>
    </source>
</evidence>
<protein>
    <recommendedName>
        <fullName evidence="9">Chitin-binding type-4 domain-containing protein</fullName>
    </recommendedName>
</protein>
<sequence length="257" mass="25630">MQYTSAILLSAAGLISSVSAHGSILTPAPRVPGPAMAAACGQQVEVNQASDHNGNIQGMLQVAASQSDYNAAECQIWLCKGYKFADNTNKVQSYTGGQVVPFTFNVAAPHTGTANVSVVDTASNTVIKTANETSFSVTIPEDLGSKCAKAGDCVIQHWWNAASIDQTYESCVDFTVGGGSSTGSSSSAAASSVASSTAAASSTVAASSSAAASSVAAPSSVAASSSVAAISTPASSSAIQSTSFSALPTHPRHRGKA</sequence>
<name>A0A5M9K2Y3_MONFR</name>
<organism evidence="10 11">
    <name type="scientific">Monilinia fructicola</name>
    <name type="common">Brown rot fungus</name>
    <name type="synonym">Ciboria fructicola</name>
    <dbReference type="NCBI Taxonomy" id="38448"/>
    <lineage>
        <taxon>Eukaryota</taxon>
        <taxon>Fungi</taxon>
        <taxon>Dikarya</taxon>
        <taxon>Ascomycota</taxon>
        <taxon>Pezizomycotina</taxon>
        <taxon>Leotiomycetes</taxon>
        <taxon>Helotiales</taxon>
        <taxon>Sclerotiniaceae</taxon>
        <taxon>Monilinia</taxon>
    </lineage>
</organism>
<comment type="caution">
    <text evidence="10">The sequence shown here is derived from an EMBL/GenBank/DDBJ whole genome shotgun (WGS) entry which is preliminary data.</text>
</comment>
<feature type="chain" id="PRO_5024382935" description="Chitin-binding type-4 domain-containing protein" evidence="8">
    <location>
        <begin position="21"/>
        <end position="257"/>
    </location>
</feature>
<feature type="compositionally biased region" description="Low complexity" evidence="7">
    <location>
        <begin position="234"/>
        <end position="246"/>
    </location>
</feature>
<evidence type="ECO:0000256" key="8">
    <source>
        <dbReference type="SAM" id="SignalP"/>
    </source>
</evidence>
<evidence type="ECO:0000256" key="1">
    <source>
        <dbReference type="ARBA" id="ARBA00001973"/>
    </source>
</evidence>
<evidence type="ECO:0000256" key="4">
    <source>
        <dbReference type="ARBA" id="ARBA00023157"/>
    </source>
</evidence>
<evidence type="ECO:0000256" key="7">
    <source>
        <dbReference type="SAM" id="MobiDB-lite"/>
    </source>
</evidence>
<gene>
    <name evidence="10" type="ORF">EYC84_004047</name>
</gene>
<dbReference type="Gene3D" id="2.70.50.70">
    <property type="match status" value="1"/>
</dbReference>
<comment type="similarity">
    <text evidence="6">Belongs to the polysaccharide monooxygenase AA13 family.</text>
</comment>
<comment type="cofactor">
    <cofactor evidence="1">
        <name>Cu(2+)</name>
        <dbReference type="ChEBI" id="CHEBI:29036"/>
    </cofactor>
</comment>
<dbReference type="EMBL" id="VICG01000002">
    <property type="protein sequence ID" value="KAA8574799.1"/>
    <property type="molecule type" value="Genomic_DNA"/>
</dbReference>
<feature type="region of interest" description="Disordered" evidence="7">
    <location>
        <begin position="234"/>
        <end position="257"/>
    </location>
</feature>
<accession>A0A5M9K2Y3</accession>
<dbReference type="InterPro" id="IPR052282">
    <property type="entry name" value="Starch-active_LPMO"/>
</dbReference>
<evidence type="ECO:0000256" key="3">
    <source>
        <dbReference type="ARBA" id="ARBA00023008"/>
    </source>
</evidence>
<dbReference type="Pfam" id="PF03067">
    <property type="entry name" value="LPMO_10"/>
    <property type="match status" value="1"/>
</dbReference>
<evidence type="ECO:0000256" key="5">
    <source>
        <dbReference type="ARBA" id="ARBA00023180"/>
    </source>
</evidence>
<keyword evidence="2" id="KW-0479">Metal-binding</keyword>
<keyword evidence="11" id="KW-1185">Reference proteome</keyword>